<dbReference type="InterPro" id="IPR000531">
    <property type="entry name" value="Beta-barrel_TonB"/>
</dbReference>
<evidence type="ECO:0000256" key="3">
    <source>
        <dbReference type="ARBA" id="ARBA00022452"/>
    </source>
</evidence>
<evidence type="ECO:0000256" key="11">
    <source>
        <dbReference type="PROSITE-ProRule" id="PRU01360"/>
    </source>
</evidence>
<comment type="caution">
    <text evidence="15">The sequence shown here is derived from an EMBL/GenBank/DDBJ whole genome shotgun (WGS) entry which is preliminary data.</text>
</comment>
<reference evidence="15" key="2">
    <citation type="submission" date="2020-09" db="EMBL/GenBank/DDBJ databases">
        <authorList>
            <person name="Sun Q."/>
            <person name="Zhou Y."/>
        </authorList>
    </citation>
    <scope>NUCLEOTIDE SEQUENCE</scope>
    <source>
        <strain evidence="15">CGMCC 1.15519</strain>
    </source>
</reference>
<evidence type="ECO:0000256" key="10">
    <source>
        <dbReference type="ARBA" id="ARBA00023237"/>
    </source>
</evidence>
<evidence type="ECO:0000256" key="1">
    <source>
        <dbReference type="ARBA" id="ARBA00004571"/>
    </source>
</evidence>
<keyword evidence="9 11" id="KW-0472">Membrane</keyword>
<dbReference type="EMBL" id="BMJM01000013">
    <property type="protein sequence ID" value="GGE20204.1"/>
    <property type="molecule type" value="Genomic_DNA"/>
</dbReference>
<evidence type="ECO:0000256" key="12">
    <source>
        <dbReference type="RuleBase" id="RU003357"/>
    </source>
</evidence>
<comment type="similarity">
    <text evidence="11 12">Belongs to the TonB-dependent receptor family.</text>
</comment>
<keyword evidence="5 11" id="KW-0812">Transmembrane</keyword>
<gene>
    <name evidence="15" type="ORF">GCM10011529_28540</name>
</gene>
<evidence type="ECO:0000256" key="2">
    <source>
        <dbReference type="ARBA" id="ARBA00022448"/>
    </source>
</evidence>
<keyword evidence="2 11" id="KW-0813">Transport</keyword>
<evidence type="ECO:0000256" key="7">
    <source>
        <dbReference type="ARBA" id="ARBA00023065"/>
    </source>
</evidence>
<organism evidence="15 16">
    <name type="scientific">Sandarakinorhabdus glacialis</name>
    <dbReference type="NCBI Taxonomy" id="1614636"/>
    <lineage>
        <taxon>Bacteria</taxon>
        <taxon>Pseudomonadati</taxon>
        <taxon>Pseudomonadota</taxon>
        <taxon>Alphaproteobacteria</taxon>
        <taxon>Sphingomonadales</taxon>
        <taxon>Sphingosinicellaceae</taxon>
        <taxon>Sandarakinorhabdus</taxon>
    </lineage>
</organism>
<reference evidence="15" key="1">
    <citation type="journal article" date="2014" name="Int. J. Syst. Evol. Microbiol.">
        <title>Complete genome sequence of Corynebacterium casei LMG S-19264T (=DSM 44701T), isolated from a smear-ripened cheese.</title>
        <authorList>
            <consortium name="US DOE Joint Genome Institute (JGI-PGF)"/>
            <person name="Walter F."/>
            <person name="Albersmeier A."/>
            <person name="Kalinowski J."/>
            <person name="Ruckert C."/>
        </authorList>
    </citation>
    <scope>NUCLEOTIDE SEQUENCE</scope>
    <source>
        <strain evidence="15">CGMCC 1.15519</strain>
    </source>
</reference>
<dbReference type="Pfam" id="PF00593">
    <property type="entry name" value="TonB_dep_Rec_b-barrel"/>
    <property type="match status" value="1"/>
</dbReference>
<evidence type="ECO:0000256" key="5">
    <source>
        <dbReference type="ARBA" id="ARBA00022692"/>
    </source>
</evidence>
<dbReference type="GO" id="GO:0009279">
    <property type="term" value="C:cell outer membrane"/>
    <property type="evidence" value="ECO:0007669"/>
    <property type="project" value="UniProtKB-SubCell"/>
</dbReference>
<keyword evidence="7" id="KW-0406">Ion transport</keyword>
<keyword evidence="16" id="KW-1185">Reference proteome</keyword>
<dbReference type="InterPro" id="IPR036942">
    <property type="entry name" value="Beta-barrel_TonB_sf"/>
</dbReference>
<keyword evidence="15" id="KW-0675">Receptor</keyword>
<sequence length="821" mass="87684">MFALAVGLAAATSAQTAQTEQAATASARLAASPTDEGEIVVTANKREQNLNDVGLSVTAIGSQALADRRITSVQDVAAAVPGLKFAESGAGTPIYTLRGIGFNEESLGVYPSVSVYTDEVPLPFPVLTLRAAFDLERVEVLKGPQGTLFGQNATGGAINYIAAKPTDTLQYGADLSYGRFNAVNGNAFIGAPLGDKAGVRLAVSAADGDGWQRSLTRPDDRNGAQKYISGRLTFTLNPTDALALRATVTAWQDKSEPQAAQLIAVRGQNPASVQAGLLASPFGTTDPRSADWTTTANYVVFKDPTKGDFRIVPKTTASLDPRSNRKFIQGALRADLELGDVATLTSNTSYLDFDQHLFSDKDGSAQAVANIGDGLGNIRSFNQELRIANTGNGPFRWVVGGNYENSKTFEDQALTFANGSSSAPGTLFINTTSSEVQQDIRNYAFFANGEYDLNSKLTLKLGGRYTNSRNSAELCSKGNGDGLVSDLFNIIGGLSGNPFTPIGVNGCYVLNSKGVPGDRIKNTLAEDNISWRAGLDYKLNSDTLFFANVSRGYKAGSFPTLASADFKAYFPVIQESVTSYEAGFKASLADNMIQLNGAAFYYDYNDKQIRGKVVDPIFDVLDVLINVPKSRVLGAEAELIVRPAQGLSVGTSVVYLNSKVRAKDGVPFVGPTAYGNSCTTAGGRPGPCDFTGSELPFTPNWSYTLDADYRSDLGSGVLILGANLRGQSSSVATLNGRSIQFRNLVNDRHAADISQPFVIPAYATVDARIGYEFGDRRYKVMVWGKNVLNKYYVTNAAHYLDATVRFVGQPVTYGITFSIKN</sequence>
<feature type="domain" description="TonB-dependent receptor-like beta-barrel" evidence="13">
    <location>
        <begin position="285"/>
        <end position="787"/>
    </location>
</feature>
<dbReference type="Proteomes" id="UP000635071">
    <property type="component" value="Unassembled WGS sequence"/>
</dbReference>
<keyword evidence="6" id="KW-0408">Iron</keyword>
<evidence type="ECO:0000256" key="6">
    <source>
        <dbReference type="ARBA" id="ARBA00023004"/>
    </source>
</evidence>
<evidence type="ECO:0000256" key="9">
    <source>
        <dbReference type="ARBA" id="ARBA00023136"/>
    </source>
</evidence>
<comment type="subcellular location">
    <subcellularLocation>
        <location evidence="1 11">Cell outer membrane</location>
        <topology evidence="1 11">Multi-pass membrane protein</topology>
    </subcellularLocation>
</comment>
<dbReference type="Pfam" id="PF07715">
    <property type="entry name" value="Plug"/>
    <property type="match status" value="1"/>
</dbReference>
<dbReference type="InterPro" id="IPR039426">
    <property type="entry name" value="TonB-dep_rcpt-like"/>
</dbReference>
<keyword evidence="4" id="KW-0410">Iron transport</keyword>
<accession>A0A917A1G5</accession>
<name>A0A917A1G5_9SPHN</name>
<dbReference type="PROSITE" id="PS52016">
    <property type="entry name" value="TONB_DEPENDENT_REC_3"/>
    <property type="match status" value="1"/>
</dbReference>
<keyword evidence="10 11" id="KW-0998">Cell outer membrane</keyword>
<evidence type="ECO:0000259" key="14">
    <source>
        <dbReference type="Pfam" id="PF07715"/>
    </source>
</evidence>
<dbReference type="InterPro" id="IPR012910">
    <property type="entry name" value="Plug_dom"/>
</dbReference>
<protein>
    <submittedName>
        <fullName evidence="15">TonB-dependent receptor</fullName>
    </submittedName>
</protein>
<evidence type="ECO:0000313" key="15">
    <source>
        <dbReference type="EMBL" id="GGE20204.1"/>
    </source>
</evidence>
<keyword evidence="8 12" id="KW-0798">TonB box</keyword>
<dbReference type="AlphaFoldDB" id="A0A917A1G5"/>
<keyword evidence="3 11" id="KW-1134">Transmembrane beta strand</keyword>
<dbReference type="PANTHER" id="PTHR32552">
    <property type="entry name" value="FERRICHROME IRON RECEPTOR-RELATED"/>
    <property type="match status" value="1"/>
</dbReference>
<dbReference type="PANTHER" id="PTHR32552:SF81">
    <property type="entry name" value="TONB-DEPENDENT OUTER MEMBRANE RECEPTOR"/>
    <property type="match status" value="1"/>
</dbReference>
<proteinExistence type="inferred from homology"/>
<feature type="domain" description="TonB-dependent receptor plug" evidence="14">
    <location>
        <begin position="51"/>
        <end position="157"/>
    </location>
</feature>
<dbReference type="GO" id="GO:0006826">
    <property type="term" value="P:iron ion transport"/>
    <property type="evidence" value="ECO:0007669"/>
    <property type="project" value="UniProtKB-KW"/>
</dbReference>
<evidence type="ECO:0000256" key="4">
    <source>
        <dbReference type="ARBA" id="ARBA00022496"/>
    </source>
</evidence>
<evidence type="ECO:0000256" key="8">
    <source>
        <dbReference type="ARBA" id="ARBA00023077"/>
    </source>
</evidence>
<dbReference type="Gene3D" id="2.40.170.20">
    <property type="entry name" value="TonB-dependent receptor, beta-barrel domain"/>
    <property type="match status" value="1"/>
</dbReference>
<evidence type="ECO:0000259" key="13">
    <source>
        <dbReference type="Pfam" id="PF00593"/>
    </source>
</evidence>
<dbReference type="SUPFAM" id="SSF56935">
    <property type="entry name" value="Porins"/>
    <property type="match status" value="1"/>
</dbReference>
<evidence type="ECO:0000313" key="16">
    <source>
        <dbReference type="Proteomes" id="UP000635071"/>
    </source>
</evidence>